<dbReference type="Proteomes" id="UP001183794">
    <property type="component" value="Unassembled WGS sequence"/>
</dbReference>
<protein>
    <submittedName>
        <fullName evidence="1">Uncharacterized protein</fullName>
    </submittedName>
</protein>
<evidence type="ECO:0000313" key="2">
    <source>
        <dbReference type="Proteomes" id="UP001183794"/>
    </source>
</evidence>
<organism evidence="1 2">
    <name type="scientific">Enteractinococcus fodinae</name>
    <dbReference type="NCBI Taxonomy" id="684663"/>
    <lineage>
        <taxon>Bacteria</taxon>
        <taxon>Bacillati</taxon>
        <taxon>Actinomycetota</taxon>
        <taxon>Actinomycetes</taxon>
        <taxon>Micrococcales</taxon>
        <taxon>Micrococcaceae</taxon>
    </lineage>
</organism>
<sequence>MAVDGQPASEALAAQRVSVHRRHECYAIAERSLNYLPFIKDVAGLAIDAHAGGVSAGLVDFNHPGGEDVIIGPHYYPEVVQPALEHRLPAAGRLVEQRTWGCMIRTASTVTPSLAAHPGSSKTFISPPVSWVTDSCTRSVSGVAWPNIFSPASIGRST</sequence>
<dbReference type="EMBL" id="JAVDYJ010000001">
    <property type="protein sequence ID" value="MDR7347810.1"/>
    <property type="molecule type" value="Genomic_DNA"/>
</dbReference>
<proteinExistence type="predicted"/>
<keyword evidence="2" id="KW-1185">Reference proteome</keyword>
<accession>A0ABU2B2G9</accession>
<evidence type="ECO:0000313" key="1">
    <source>
        <dbReference type="EMBL" id="MDR7347810.1"/>
    </source>
</evidence>
<reference evidence="1 2" key="1">
    <citation type="submission" date="2023-07" db="EMBL/GenBank/DDBJ databases">
        <title>Sequencing the genomes of 1000 actinobacteria strains.</title>
        <authorList>
            <person name="Klenk H.-P."/>
        </authorList>
    </citation>
    <scope>NUCLEOTIDE SEQUENCE [LARGE SCALE GENOMIC DNA]</scope>
    <source>
        <strain evidence="1 2">DSM 22966</strain>
    </source>
</reference>
<gene>
    <name evidence="1" type="ORF">J2S62_002067</name>
</gene>
<name>A0ABU2B2G9_9MICC</name>
<comment type="caution">
    <text evidence="1">The sequence shown here is derived from an EMBL/GenBank/DDBJ whole genome shotgun (WGS) entry which is preliminary data.</text>
</comment>